<sequence>MTPGPDPAGTGTHLVPGVTYCGTCVGHRTVWCDYCRGFDYEACHMCKLGRRRCPDCAGGDAQRIRW</sequence>
<evidence type="ECO:0000313" key="1">
    <source>
        <dbReference type="EMBL" id="GGZ56812.1"/>
    </source>
</evidence>
<comment type="caution">
    <text evidence="1">The sequence shown here is derived from an EMBL/GenBank/DDBJ whole genome shotgun (WGS) entry which is preliminary data.</text>
</comment>
<evidence type="ECO:0000313" key="2">
    <source>
        <dbReference type="Proteomes" id="UP000634660"/>
    </source>
</evidence>
<dbReference type="AlphaFoldDB" id="A0A918QNF1"/>
<protein>
    <submittedName>
        <fullName evidence="1">Uncharacterized protein</fullName>
    </submittedName>
</protein>
<organism evidence="1 2">
    <name type="scientific">Streptomyces subrutilus</name>
    <dbReference type="NCBI Taxonomy" id="36818"/>
    <lineage>
        <taxon>Bacteria</taxon>
        <taxon>Bacillati</taxon>
        <taxon>Actinomycetota</taxon>
        <taxon>Actinomycetes</taxon>
        <taxon>Kitasatosporales</taxon>
        <taxon>Streptomycetaceae</taxon>
        <taxon>Streptomyces</taxon>
    </lineage>
</organism>
<reference evidence="1" key="1">
    <citation type="journal article" date="2014" name="Int. J. Syst. Evol. Microbiol.">
        <title>Complete genome sequence of Corynebacterium casei LMG S-19264T (=DSM 44701T), isolated from a smear-ripened cheese.</title>
        <authorList>
            <consortium name="US DOE Joint Genome Institute (JGI-PGF)"/>
            <person name="Walter F."/>
            <person name="Albersmeier A."/>
            <person name="Kalinowski J."/>
            <person name="Ruckert C."/>
        </authorList>
    </citation>
    <scope>NUCLEOTIDE SEQUENCE</scope>
    <source>
        <strain evidence="1">JCM 4834</strain>
    </source>
</reference>
<dbReference type="EMBL" id="BMVX01000004">
    <property type="protein sequence ID" value="GGZ56812.1"/>
    <property type="molecule type" value="Genomic_DNA"/>
</dbReference>
<name>A0A918QNF1_9ACTN</name>
<accession>A0A918QNF1</accession>
<gene>
    <name evidence="1" type="ORF">GCM10010371_15450</name>
</gene>
<proteinExistence type="predicted"/>
<dbReference type="Proteomes" id="UP000634660">
    <property type="component" value="Unassembled WGS sequence"/>
</dbReference>
<reference evidence="1" key="2">
    <citation type="submission" date="2020-09" db="EMBL/GenBank/DDBJ databases">
        <authorList>
            <person name="Sun Q."/>
            <person name="Ohkuma M."/>
        </authorList>
    </citation>
    <scope>NUCLEOTIDE SEQUENCE</scope>
    <source>
        <strain evidence="1">JCM 4834</strain>
    </source>
</reference>